<dbReference type="InterPro" id="IPR050491">
    <property type="entry name" value="AmpC-like"/>
</dbReference>
<dbReference type="Pfam" id="PF00144">
    <property type="entry name" value="Beta-lactamase"/>
    <property type="match status" value="1"/>
</dbReference>
<evidence type="ECO:0000313" key="3">
    <source>
        <dbReference type="Proteomes" id="UP000824166"/>
    </source>
</evidence>
<evidence type="ECO:0000259" key="1">
    <source>
        <dbReference type="Pfam" id="PF00144"/>
    </source>
</evidence>
<protein>
    <submittedName>
        <fullName evidence="2">Beta-lactamase family protein</fullName>
    </submittedName>
</protein>
<proteinExistence type="predicted"/>
<keyword evidence="3" id="KW-1185">Reference proteome</keyword>
<sequence>MLQNGAPAVLIEARAGQQVWRHAAGVRSLGGGAPVQADDPIRVGGLTRTMVAVSVLKLVEEGRVALEDSIAKYLPGIDVLLPPEPESVTVRQLLGHTAGTPLASGLSDYAVLGFLVERLRGAPLGAVLRMDILDPLDLHSTMVLDESPLPDALVHGYAVVRGETVDITRSAQPGGPASEGVIASVGDINTFYAALLKGQLLLPQSLVEMKGSVFADYGLGLDHWNDTCTNGFYYGHSGDVPGYGTISISSADGNRQLTISLAYPPLPLSTRPSAIALELTGLAQVALNASCRFQFR</sequence>
<reference evidence="2 3" key="1">
    <citation type="submission" date="2021-06" db="EMBL/GenBank/DDBJ databases">
        <authorList>
            <person name="Jeong J.W."/>
        </authorList>
    </citation>
    <scope>NUCLEOTIDE SEQUENCE [LARGE SCALE GENOMIC DNA]</scope>
    <source>
        <strain evidence="2 3">MMS21-TAE1-1</strain>
    </source>
</reference>
<name>A0ABS6I7L1_9MICC</name>
<gene>
    <name evidence="2" type="ORF">KSW38_15565</name>
</gene>
<comment type="caution">
    <text evidence="2">The sequence shown here is derived from an EMBL/GenBank/DDBJ whole genome shotgun (WGS) entry which is preliminary data.</text>
</comment>
<dbReference type="PANTHER" id="PTHR46825">
    <property type="entry name" value="D-ALANYL-D-ALANINE-CARBOXYPEPTIDASE/ENDOPEPTIDASE AMPH"/>
    <property type="match status" value="1"/>
</dbReference>
<feature type="domain" description="Beta-lactamase-related" evidence="1">
    <location>
        <begin position="9"/>
        <end position="246"/>
    </location>
</feature>
<dbReference type="InterPro" id="IPR001466">
    <property type="entry name" value="Beta-lactam-related"/>
</dbReference>
<dbReference type="PANTHER" id="PTHR46825:SF7">
    <property type="entry name" value="D-ALANYL-D-ALANINE CARBOXYPEPTIDASE"/>
    <property type="match status" value="1"/>
</dbReference>
<dbReference type="Proteomes" id="UP000824166">
    <property type="component" value="Unassembled WGS sequence"/>
</dbReference>
<accession>A0ABS6I7L1</accession>
<organism evidence="2 3">
    <name type="scientific">Paenarthrobacter aromaticivorans</name>
    <dbReference type="NCBI Taxonomy" id="2849150"/>
    <lineage>
        <taxon>Bacteria</taxon>
        <taxon>Bacillati</taxon>
        <taxon>Actinomycetota</taxon>
        <taxon>Actinomycetes</taxon>
        <taxon>Micrococcales</taxon>
        <taxon>Micrococcaceae</taxon>
        <taxon>Paenarthrobacter</taxon>
    </lineage>
</organism>
<evidence type="ECO:0000313" key="2">
    <source>
        <dbReference type="EMBL" id="MBU8867708.1"/>
    </source>
</evidence>
<dbReference type="EMBL" id="JAHOPC010000009">
    <property type="protein sequence ID" value="MBU8867708.1"/>
    <property type="molecule type" value="Genomic_DNA"/>
</dbReference>